<proteinExistence type="predicted"/>
<protein>
    <submittedName>
        <fullName evidence="2">Uncharacterized protein</fullName>
    </submittedName>
</protein>
<evidence type="ECO:0000313" key="2">
    <source>
        <dbReference type="EMBL" id="QJA93271.1"/>
    </source>
</evidence>
<name>A0A6M3LJN6_9ZZZZ</name>
<gene>
    <name evidence="2" type="ORF">MM415B04289_0002</name>
</gene>
<evidence type="ECO:0000256" key="1">
    <source>
        <dbReference type="SAM" id="MobiDB-lite"/>
    </source>
</evidence>
<feature type="region of interest" description="Disordered" evidence="1">
    <location>
        <begin position="25"/>
        <end position="49"/>
    </location>
</feature>
<accession>A0A6M3LJN6</accession>
<dbReference type="AlphaFoldDB" id="A0A6M3LJN6"/>
<dbReference type="EMBL" id="MT143136">
    <property type="protein sequence ID" value="QJA93271.1"/>
    <property type="molecule type" value="Genomic_DNA"/>
</dbReference>
<organism evidence="2">
    <name type="scientific">viral metagenome</name>
    <dbReference type="NCBI Taxonomy" id="1070528"/>
    <lineage>
        <taxon>unclassified sequences</taxon>
        <taxon>metagenomes</taxon>
        <taxon>organismal metagenomes</taxon>
    </lineage>
</organism>
<reference evidence="2" key="1">
    <citation type="submission" date="2020-03" db="EMBL/GenBank/DDBJ databases">
        <title>The deep terrestrial virosphere.</title>
        <authorList>
            <person name="Holmfeldt K."/>
            <person name="Nilsson E."/>
            <person name="Simone D."/>
            <person name="Lopez-Fernandez M."/>
            <person name="Wu X."/>
            <person name="de Brujin I."/>
            <person name="Lundin D."/>
            <person name="Andersson A."/>
            <person name="Bertilsson S."/>
            <person name="Dopson M."/>
        </authorList>
    </citation>
    <scope>NUCLEOTIDE SEQUENCE</scope>
    <source>
        <strain evidence="2">MM415B04289</strain>
    </source>
</reference>
<sequence length="236" mass="27216">MTLEDSQRKETDPEREQIIAEMLRNAESTKIELPSELTRNPVLNPEAKEEPPTVVSTVSSAGYVKVWDSRTFVEAPVLYYMLPQVLRKKRADGSYRWTTNNPGQRPRRGTFKCLLHKEDPNREHYDSLGFRACPKENITSPYQVTQHMKSRHRREWEAIEKERTDAERLEDRAAQKMLMEAVARSMGKGEPTPSVPIETVVDELPVNNQEVFPCPVCGKEYQSKGKAYRKHVKACK</sequence>